<organism evidence="1 2">
    <name type="scientific">Lactococcus formosensis</name>
    <dbReference type="NCBI Taxonomy" id="1281486"/>
    <lineage>
        <taxon>Bacteria</taxon>
        <taxon>Bacillati</taxon>
        <taxon>Bacillota</taxon>
        <taxon>Bacilli</taxon>
        <taxon>Lactobacillales</taxon>
        <taxon>Streptococcaceae</taxon>
        <taxon>Lactococcus</taxon>
    </lineage>
</organism>
<proteinExistence type="predicted"/>
<reference evidence="1" key="1">
    <citation type="submission" date="2022-06" db="EMBL/GenBank/DDBJ databases">
        <title>Lactococcus from bovine mastitis in China.</title>
        <authorList>
            <person name="Lin Y."/>
            <person name="Han B."/>
        </authorList>
    </citation>
    <scope>NUCLEOTIDE SEQUENCE</scope>
    <source>
        <strain evidence="1">Ningxia-I-26</strain>
    </source>
</reference>
<comment type="caution">
    <text evidence="1">The sequence shown here is derived from an EMBL/GenBank/DDBJ whole genome shotgun (WGS) entry which is preliminary data.</text>
</comment>
<accession>A0A9X4SCH6</accession>
<dbReference type="SUPFAM" id="SSF48452">
    <property type="entry name" value="TPR-like"/>
    <property type="match status" value="1"/>
</dbReference>
<name>A0A9X4SCH6_9LACT</name>
<feature type="non-terminal residue" evidence="1">
    <location>
        <position position="80"/>
    </location>
</feature>
<protein>
    <submittedName>
        <fullName evidence="1">Tetratricopeptide repeat protein</fullName>
    </submittedName>
</protein>
<dbReference type="InterPro" id="IPR011990">
    <property type="entry name" value="TPR-like_helical_dom_sf"/>
</dbReference>
<dbReference type="AlphaFoldDB" id="A0A9X4SCH6"/>
<gene>
    <name evidence="1" type="ORF">NF717_12125</name>
</gene>
<dbReference type="Pfam" id="PF14559">
    <property type="entry name" value="TPR_19"/>
    <property type="match status" value="1"/>
</dbReference>
<dbReference type="EMBL" id="JAMWFV010000133">
    <property type="protein sequence ID" value="MDG6146381.1"/>
    <property type="molecule type" value="Genomic_DNA"/>
</dbReference>
<feature type="non-terminal residue" evidence="1">
    <location>
        <position position="1"/>
    </location>
</feature>
<evidence type="ECO:0000313" key="2">
    <source>
        <dbReference type="Proteomes" id="UP001153199"/>
    </source>
</evidence>
<evidence type="ECO:0000313" key="1">
    <source>
        <dbReference type="EMBL" id="MDG6146381.1"/>
    </source>
</evidence>
<dbReference type="Proteomes" id="UP001153199">
    <property type="component" value="Unassembled WGS sequence"/>
</dbReference>
<keyword evidence="2" id="KW-1185">Reference proteome</keyword>
<sequence length="80" mass="9071">RNRADQYPAGGREDSLQYQLMRARVQLLFEETPGIAVKRFRAMLDENPKLEAARYGLAVGLTRLGQLNEARETLKPLLDA</sequence>